<proteinExistence type="predicted"/>
<dbReference type="EMBL" id="NHYE01005642">
    <property type="protein sequence ID" value="PPQ65957.1"/>
    <property type="molecule type" value="Genomic_DNA"/>
</dbReference>
<dbReference type="PROSITE" id="PS51186">
    <property type="entry name" value="GNAT"/>
    <property type="match status" value="1"/>
</dbReference>
<evidence type="ECO:0000259" key="2">
    <source>
        <dbReference type="PROSITE" id="PS51186"/>
    </source>
</evidence>
<evidence type="ECO:0000313" key="4">
    <source>
        <dbReference type="Proteomes" id="UP000284706"/>
    </source>
</evidence>
<accession>A0A409VI93</accession>
<comment type="caution">
    <text evidence="3">The sequence shown here is derived from an EMBL/GenBank/DDBJ whole genome shotgun (WGS) entry which is preliminary data.</text>
</comment>
<reference evidence="3 4" key="1">
    <citation type="journal article" date="2018" name="Evol. Lett.">
        <title>Horizontal gene cluster transfer increased hallucinogenic mushroom diversity.</title>
        <authorList>
            <person name="Reynolds H.T."/>
            <person name="Vijayakumar V."/>
            <person name="Gluck-Thaler E."/>
            <person name="Korotkin H.B."/>
            <person name="Matheny P.B."/>
            <person name="Slot J.C."/>
        </authorList>
    </citation>
    <scope>NUCLEOTIDE SEQUENCE [LARGE SCALE GENOMIC DNA]</scope>
    <source>
        <strain evidence="3 4">SRW20</strain>
    </source>
</reference>
<dbReference type="AlphaFoldDB" id="A0A409VI93"/>
<dbReference type="STRING" id="231916.A0A409VI93"/>
<dbReference type="InParanoid" id="A0A409VI93"/>
<keyword evidence="1" id="KW-0472">Membrane</keyword>
<keyword evidence="4" id="KW-1185">Reference proteome</keyword>
<dbReference type="OrthoDB" id="2744543at2759"/>
<dbReference type="PANTHER" id="PTHR42791">
    <property type="entry name" value="GNAT FAMILY ACETYLTRANSFERASE"/>
    <property type="match status" value="1"/>
</dbReference>
<keyword evidence="1" id="KW-0812">Transmembrane</keyword>
<dbReference type="PANTHER" id="PTHR42791:SF1">
    <property type="entry name" value="N-ACETYLTRANSFERASE DOMAIN-CONTAINING PROTEIN"/>
    <property type="match status" value="1"/>
</dbReference>
<dbReference type="InterPro" id="IPR000182">
    <property type="entry name" value="GNAT_dom"/>
</dbReference>
<evidence type="ECO:0000313" key="3">
    <source>
        <dbReference type="EMBL" id="PPQ65957.1"/>
    </source>
</evidence>
<sequence length="463" mass="51612">MNLENGDDPEGQYLSAPPVRRLRLVDVWKASTTSFDAFEGDPLVQYLHADSPRRPLFTKALYAVLLLVWIPVAIVLTIHAGTALVVANPAKHGRTSPIDRLVNLLLKFGGLISYALATAEQKKRRTETDEKVQKLTSDVLGDRVKEMIYVSLLATAPNSQGQGYGTALLSTIISYGDTLGQAVYLHTATEKDVLFYSSFGFQVLGHTILGDNNPEYHQDPVIVRLMHGLPEEKPTLRVTDDVVPLRQAHVWKAAGTWVEAYQNDPQLRYLRDNERSTFWTKTVDKISIACILTIFLRKKIALTVNSGAAFVIGSPGVTDRKSRRPIDRIIDKVIKGLAGVVNRKFVSKEQRKRNAEFDEKYKEALTRALGPRVRDMFCVMILGTEPGCQGHGYGGALLDALNSLADITEKASWLHSSNIQNTGFYNLHGYETVAEIVLGDQNPAWKEAPVVTRIMVREPRRQH</sequence>
<organism evidence="3 4">
    <name type="scientific">Gymnopilus dilepis</name>
    <dbReference type="NCBI Taxonomy" id="231916"/>
    <lineage>
        <taxon>Eukaryota</taxon>
        <taxon>Fungi</taxon>
        <taxon>Dikarya</taxon>
        <taxon>Basidiomycota</taxon>
        <taxon>Agaricomycotina</taxon>
        <taxon>Agaricomycetes</taxon>
        <taxon>Agaricomycetidae</taxon>
        <taxon>Agaricales</taxon>
        <taxon>Agaricineae</taxon>
        <taxon>Hymenogastraceae</taxon>
        <taxon>Gymnopilus</taxon>
    </lineage>
</organism>
<keyword evidence="1" id="KW-1133">Transmembrane helix</keyword>
<dbReference type="InterPro" id="IPR016181">
    <property type="entry name" value="Acyl_CoA_acyltransferase"/>
</dbReference>
<dbReference type="SUPFAM" id="SSF55729">
    <property type="entry name" value="Acyl-CoA N-acyltransferases (Nat)"/>
    <property type="match status" value="2"/>
</dbReference>
<feature type="transmembrane region" description="Helical" evidence="1">
    <location>
        <begin position="60"/>
        <end position="81"/>
    </location>
</feature>
<dbReference type="GO" id="GO:0016747">
    <property type="term" value="F:acyltransferase activity, transferring groups other than amino-acyl groups"/>
    <property type="evidence" value="ECO:0007669"/>
    <property type="project" value="InterPro"/>
</dbReference>
<gene>
    <name evidence="3" type="ORF">CVT26_010719</name>
</gene>
<dbReference type="Gene3D" id="3.40.630.30">
    <property type="match status" value="2"/>
</dbReference>
<name>A0A409VI93_9AGAR</name>
<dbReference type="Pfam" id="PF13508">
    <property type="entry name" value="Acetyltransf_7"/>
    <property type="match status" value="1"/>
</dbReference>
<protein>
    <recommendedName>
        <fullName evidence="2">N-acetyltransferase domain-containing protein</fullName>
    </recommendedName>
</protein>
<dbReference type="Proteomes" id="UP000284706">
    <property type="component" value="Unassembled WGS sequence"/>
</dbReference>
<dbReference type="CDD" id="cd04301">
    <property type="entry name" value="NAT_SF"/>
    <property type="match status" value="1"/>
</dbReference>
<feature type="domain" description="N-acetyltransferase" evidence="2">
    <location>
        <begin position="85"/>
        <end position="236"/>
    </location>
</feature>
<evidence type="ECO:0000256" key="1">
    <source>
        <dbReference type="SAM" id="Phobius"/>
    </source>
</evidence>
<dbReference type="InterPro" id="IPR052523">
    <property type="entry name" value="Trichothecene_AcTrans"/>
</dbReference>